<evidence type="ECO:0000256" key="6">
    <source>
        <dbReference type="ARBA" id="ARBA00023134"/>
    </source>
</evidence>
<dbReference type="GO" id="GO:0005525">
    <property type="term" value="F:GTP binding"/>
    <property type="evidence" value="ECO:0007669"/>
    <property type="project" value="UniProtKB-UniRule"/>
</dbReference>
<dbReference type="Gene3D" id="3.90.550.10">
    <property type="entry name" value="Spore Coat Polysaccharide Biosynthesis Protein SpsA, Chain A"/>
    <property type="match status" value="1"/>
</dbReference>
<feature type="domain" description="MobA-like NTP transferase" evidence="9">
    <location>
        <begin position="9"/>
        <end position="166"/>
    </location>
</feature>
<dbReference type="CDD" id="cd02503">
    <property type="entry name" value="MobA"/>
    <property type="match status" value="1"/>
</dbReference>
<protein>
    <recommendedName>
        <fullName evidence="8">Molybdenum cofactor guanylyltransferase</fullName>
        <shortName evidence="8">MoCo guanylyltransferase</shortName>
        <ecNumber evidence="8">2.7.7.77</ecNumber>
    </recommendedName>
    <alternativeName>
        <fullName evidence="8">GTP:molybdopterin guanylyltransferase</fullName>
    </alternativeName>
    <alternativeName>
        <fullName evidence="8">Mo-MPT guanylyltransferase</fullName>
    </alternativeName>
    <alternativeName>
        <fullName evidence="8">Molybdopterin guanylyltransferase</fullName>
    </alternativeName>
    <alternativeName>
        <fullName evidence="8">Molybdopterin-guanine dinucleotide synthase</fullName>
        <shortName evidence="8">MGD synthase</shortName>
    </alternativeName>
</protein>
<dbReference type="PANTHER" id="PTHR19136:SF81">
    <property type="entry name" value="MOLYBDENUM COFACTOR GUANYLYLTRANSFERASE"/>
    <property type="match status" value="1"/>
</dbReference>
<dbReference type="InterPro" id="IPR025877">
    <property type="entry name" value="MobA-like_NTP_Trfase"/>
</dbReference>
<evidence type="ECO:0000256" key="2">
    <source>
        <dbReference type="ARBA" id="ARBA00022679"/>
    </source>
</evidence>
<feature type="binding site" evidence="8">
    <location>
        <position position="53"/>
    </location>
    <ligand>
        <name>GTP</name>
        <dbReference type="ChEBI" id="CHEBI:37565"/>
    </ligand>
</feature>
<organism evidence="10 11">
    <name type="scientific">Microvirga makkahensis</name>
    <dbReference type="NCBI Taxonomy" id="1128670"/>
    <lineage>
        <taxon>Bacteria</taxon>
        <taxon>Pseudomonadati</taxon>
        <taxon>Pseudomonadota</taxon>
        <taxon>Alphaproteobacteria</taxon>
        <taxon>Hyphomicrobiales</taxon>
        <taxon>Methylobacteriaceae</taxon>
        <taxon>Microvirga</taxon>
    </lineage>
</organism>
<dbReference type="GO" id="GO:1902758">
    <property type="term" value="P:bis(molybdopterin guanine dinucleotide)molybdenum biosynthetic process"/>
    <property type="evidence" value="ECO:0007669"/>
    <property type="project" value="TreeGrafter"/>
</dbReference>
<comment type="subunit">
    <text evidence="8">Monomer.</text>
</comment>
<proteinExistence type="inferred from homology"/>
<dbReference type="Proteomes" id="UP000436483">
    <property type="component" value="Unassembled WGS sequence"/>
</dbReference>
<feature type="binding site" evidence="8">
    <location>
        <begin position="12"/>
        <end position="14"/>
    </location>
    <ligand>
        <name>GTP</name>
        <dbReference type="ChEBI" id="CHEBI:37565"/>
    </ligand>
</feature>
<evidence type="ECO:0000256" key="4">
    <source>
        <dbReference type="ARBA" id="ARBA00022741"/>
    </source>
</evidence>
<reference evidence="10 11" key="1">
    <citation type="submission" date="2019-12" db="EMBL/GenBank/DDBJ databases">
        <authorList>
            <person name="Yuan C.-G."/>
        </authorList>
    </citation>
    <scope>NUCLEOTIDE SEQUENCE [LARGE SCALE GENOMIC DNA]</scope>
    <source>
        <strain evidence="10 11">KCTC 23863</strain>
    </source>
</reference>
<keyword evidence="4 8" id="KW-0547">Nucleotide-binding</keyword>
<feature type="binding site" evidence="8">
    <location>
        <position position="25"/>
    </location>
    <ligand>
        <name>GTP</name>
        <dbReference type="ChEBI" id="CHEBI:37565"/>
    </ligand>
</feature>
<keyword evidence="11" id="KW-1185">Reference proteome</keyword>
<dbReference type="EMBL" id="WURB01000005">
    <property type="protein sequence ID" value="MXQ11791.1"/>
    <property type="molecule type" value="Genomic_DNA"/>
</dbReference>
<keyword evidence="6 8" id="KW-0342">GTP-binding</keyword>
<comment type="catalytic activity">
    <reaction evidence="8">
        <text>Mo-molybdopterin + GTP + H(+) = Mo-molybdopterin guanine dinucleotide + diphosphate</text>
        <dbReference type="Rhea" id="RHEA:34243"/>
        <dbReference type="ChEBI" id="CHEBI:15378"/>
        <dbReference type="ChEBI" id="CHEBI:33019"/>
        <dbReference type="ChEBI" id="CHEBI:37565"/>
        <dbReference type="ChEBI" id="CHEBI:71302"/>
        <dbReference type="ChEBI" id="CHEBI:71310"/>
        <dbReference type="EC" id="2.7.7.77"/>
    </reaction>
</comment>
<comment type="cofactor">
    <cofactor evidence="8">
        <name>Mg(2+)</name>
        <dbReference type="ChEBI" id="CHEBI:18420"/>
    </cofactor>
</comment>
<comment type="domain">
    <text evidence="8">The N-terminal domain determines nucleotide recognition and specific binding, while the C-terminal domain determines the specific binding to the target protein.</text>
</comment>
<evidence type="ECO:0000259" key="9">
    <source>
        <dbReference type="Pfam" id="PF12804"/>
    </source>
</evidence>
<keyword evidence="7 8" id="KW-0501">Molybdenum cofactor biosynthesis</keyword>
<feature type="binding site" evidence="8">
    <location>
        <position position="106"/>
    </location>
    <ligand>
        <name>Mg(2+)</name>
        <dbReference type="ChEBI" id="CHEBI:18420"/>
    </ligand>
</feature>
<accession>A0A7X3MRH2</accession>
<evidence type="ECO:0000313" key="10">
    <source>
        <dbReference type="EMBL" id="MXQ11791.1"/>
    </source>
</evidence>
<gene>
    <name evidence="8 10" type="primary">mobA</name>
    <name evidence="10" type="ORF">GR328_10040</name>
</gene>
<evidence type="ECO:0000256" key="7">
    <source>
        <dbReference type="ARBA" id="ARBA00023150"/>
    </source>
</evidence>
<keyword evidence="3 8" id="KW-0479">Metal-binding</keyword>
<dbReference type="GO" id="GO:0005737">
    <property type="term" value="C:cytoplasm"/>
    <property type="evidence" value="ECO:0007669"/>
    <property type="project" value="UniProtKB-SubCell"/>
</dbReference>
<keyword evidence="10" id="KW-0548">Nucleotidyltransferase</keyword>
<dbReference type="AlphaFoldDB" id="A0A7X3MRH2"/>
<evidence type="ECO:0000256" key="1">
    <source>
        <dbReference type="ARBA" id="ARBA00022490"/>
    </source>
</evidence>
<comment type="similarity">
    <text evidence="8">Belongs to the MobA family.</text>
</comment>
<comment type="subcellular location">
    <subcellularLocation>
        <location evidence="8">Cytoplasm</location>
    </subcellularLocation>
</comment>
<dbReference type="RefSeq" id="WP_160884364.1">
    <property type="nucleotide sequence ID" value="NZ_WURB01000005.1"/>
</dbReference>
<dbReference type="GO" id="GO:0061603">
    <property type="term" value="F:molybdenum cofactor guanylyltransferase activity"/>
    <property type="evidence" value="ECO:0007669"/>
    <property type="project" value="UniProtKB-EC"/>
</dbReference>
<dbReference type="InterPro" id="IPR013482">
    <property type="entry name" value="Molybde_CF_guanTrfase"/>
</dbReference>
<comment type="function">
    <text evidence="8">Transfers a GMP moiety from GTP to Mo-molybdopterin (Mo-MPT) cofactor (Moco or molybdenum cofactor) to form Mo-molybdopterin guanine dinucleotide (Mo-MGD) cofactor.</text>
</comment>
<evidence type="ECO:0000256" key="3">
    <source>
        <dbReference type="ARBA" id="ARBA00022723"/>
    </source>
</evidence>
<name>A0A7X3MRH2_9HYPH</name>
<feature type="binding site" evidence="8">
    <location>
        <position position="71"/>
    </location>
    <ligand>
        <name>GTP</name>
        <dbReference type="ChEBI" id="CHEBI:37565"/>
    </ligand>
</feature>
<evidence type="ECO:0000313" key="11">
    <source>
        <dbReference type="Proteomes" id="UP000436483"/>
    </source>
</evidence>
<evidence type="ECO:0000256" key="5">
    <source>
        <dbReference type="ARBA" id="ARBA00022842"/>
    </source>
</evidence>
<dbReference type="HAMAP" id="MF_00316">
    <property type="entry name" value="MobA"/>
    <property type="match status" value="1"/>
</dbReference>
<dbReference type="OrthoDB" id="9788394at2"/>
<reference evidence="10 11" key="2">
    <citation type="submission" date="2020-01" db="EMBL/GenBank/DDBJ databases">
        <title>Microvirga sp. nov., an arsenate reduction bacterium isolated from Tibet hotspring sediments.</title>
        <authorList>
            <person name="Xian W.-D."/>
            <person name="Li W.-J."/>
        </authorList>
    </citation>
    <scope>NUCLEOTIDE SEQUENCE [LARGE SCALE GENOMIC DNA]</scope>
    <source>
        <strain evidence="10 11">KCTC 23863</strain>
    </source>
</reference>
<sequence>MRPYPATLGAILAGGLARRMGGGDKALLMLGSRSLLASVEQRLTPQCESVVLNANDDPARFSESRLTMIPDSIPGRPGPLAGILAALEWAAVHRPSIAWVVSTPGDTPFIPHDLVTRLHAAREAEKKPLACAASGAHNHYTIGLWPVDLRHDLRHALTSEGVRRVEDWARAHGLATASWPTEPFDPFFNINSPADLIAARALAERADTHR</sequence>
<dbReference type="PANTHER" id="PTHR19136">
    <property type="entry name" value="MOLYBDENUM COFACTOR GUANYLYLTRANSFERASE"/>
    <property type="match status" value="1"/>
</dbReference>
<dbReference type="InterPro" id="IPR029044">
    <property type="entry name" value="Nucleotide-diphossugar_trans"/>
</dbReference>
<comment type="caution">
    <text evidence="10">The sequence shown here is derived from an EMBL/GenBank/DDBJ whole genome shotgun (WGS) entry which is preliminary data.</text>
</comment>
<dbReference type="NCBIfam" id="TIGR02665">
    <property type="entry name" value="molyb_mobA"/>
    <property type="match status" value="1"/>
</dbReference>
<keyword evidence="2 8" id="KW-0808">Transferase</keyword>
<feature type="binding site" evidence="8">
    <location>
        <position position="106"/>
    </location>
    <ligand>
        <name>GTP</name>
        <dbReference type="ChEBI" id="CHEBI:37565"/>
    </ligand>
</feature>
<dbReference type="EC" id="2.7.7.77" evidence="8"/>
<dbReference type="SUPFAM" id="SSF53448">
    <property type="entry name" value="Nucleotide-diphospho-sugar transferases"/>
    <property type="match status" value="1"/>
</dbReference>
<dbReference type="GO" id="GO:0046872">
    <property type="term" value="F:metal ion binding"/>
    <property type="evidence" value="ECO:0007669"/>
    <property type="project" value="UniProtKB-KW"/>
</dbReference>
<keyword evidence="1 8" id="KW-0963">Cytoplasm</keyword>
<evidence type="ECO:0000256" key="8">
    <source>
        <dbReference type="HAMAP-Rule" id="MF_00316"/>
    </source>
</evidence>
<dbReference type="Pfam" id="PF12804">
    <property type="entry name" value="NTP_transf_3"/>
    <property type="match status" value="1"/>
</dbReference>
<keyword evidence="5 8" id="KW-0460">Magnesium</keyword>